<dbReference type="PANTHER" id="PTHR43877">
    <property type="entry name" value="AMINOALKYLPHOSPHONATE N-ACETYLTRANSFERASE-RELATED-RELATED"/>
    <property type="match status" value="1"/>
</dbReference>
<dbReference type="PROSITE" id="PS51186">
    <property type="entry name" value="GNAT"/>
    <property type="match status" value="1"/>
</dbReference>
<evidence type="ECO:0000313" key="5">
    <source>
        <dbReference type="EMBL" id="SDR29793.1"/>
    </source>
</evidence>
<feature type="region of interest" description="Disordered" evidence="3">
    <location>
        <begin position="1"/>
        <end position="25"/>
    </location>
</feature>
<accession>A0A1H1HWK5</accession>
<evidence type="ECO:0000256" key="3">
    <source>
        <dbReference type="SAM" id="MobiDB-lite"/>
    </source>
</evidence>
<dbReference type="GO" id="GO:0016747">
    <property type="term" value="F:acyltransferase activity, transferring groups other than amino-acyl groups"/>
    <property type="evidence" value="ECO:0007669"/>
    <property type="project" value="InterPro"/>
</dbReference>
<evidence type="ECO:0000256" key="2">
    <source>
        <dbReference type="ARBA" id="ARBA00023315"/>
    </source>
</evidence>
<reference evidence="6" key="1">
    <citation type="submission" date="2016-10" db="EMBL/GenBank/DDBJ databases">
        <authorList>
            <person name="Varghese N."/>
            <person name="Submissions S."/>
        </authorList>
    </citation>
    <scope>NUCLEOTIDE SEQUENCE [LARGE SCALE GENOMIC DNA]</scope>
    <source>
        <strain evidence="6">DSM 24767</strain>
    </source>
</reference>
<evidence type="ECO:0000256" key="1">
    <source>
        <dbReference type="ARBA" id="ARBA00022679"/>
    </source>
</evidence>
<dbReference type="Gene3D" id="3.40.630.30">
    <property type="match status" value="1"/>
</dbReference>
<dbReference type="RefSeq" id="WP_244510255.1">
    <property type="nucleotide sequence ID" value="NZ_FNLC01000003.1"/>
</dbReference>
<dbReference type="EMBL" id="FNLC01000003">
    <property type="protein sequence ID" value="SDR29793.1"/>
    <property type="molecule type" value="Genomic_DNA"/>
</dbReference>
<proteinExistence type="predicted"/>
<dbReference type="Pfam" id="PF00583">
    <property type="entry name" value="Acetyltransf_1"/>
    <property type="match status" value="1"/>
</dbReference>
<dbReference type="InterPro" id="IPR000182">
    <property type="entry name" value="GNAT_dom"/>
</dbReference>
<dbReference type="Proteomes" id="UP000198848">
    <property type="component" value="Unassembled WGS sequence"/>
</dbReference>
<feature type="domain" description="N-acetyltransferase" evidence="4">
    <location>
        <begin position="38"/>
        <end position="182"/>
    </location>
</feature>
<evidence type="ECO:0000259" key="4">
    <source>
        <dbReference type="PROSITE" id="PS51186"/>
    </source>
</evidence>
<dbReference type="STRING" id="1095778.SAMN04489842_3107"/>
<keyword evidence="1 5" id="KW-0808">Transferase</keyword>
<sequence>MSVQRPPSEAAWDSSQCEPTEYCPPRCPRFVDEDGRSMLIRQPEPADHDRLRQLYDEFDDAHRAQGLPPTTDERLEEWLSRTLEEGRNFVADYDGRIVGHSFYTPADHPEPELAVFVHHDHHGRGIGTELCKHVVATGAATDRDAIVLEVERRNRVAVHIYQELGFETVRDGRELLMRRSFEEDEENPFRRSNTAEA</sequence>
<dbReference type="CDD" id="cd04301">
    <property type="entry name" value="NAT_SF"/>
    <property type="match status" value="1"/>
</dbReference>
<keyword evidence="6" id="KW-1185">Reference proteome</keyword>
<dbReference type="SUPFAM" id="SSF55729">
    <property type="entry name" value="Acyl-CoA N-acyltransferases (Nat)"/>
    <property type="match status" value="1"/>
</dbReference>
<evidence type="ECO:0000313" key="6">
    <source>
        <dbReference type="Proteomes" id="UP000198848"/>
    </source>
</evidence>
<protein>
    <submittedName>
        <fullName evidence="5">Acetyltransferase (GNAT) family protein</fullName>
    </submittedName>
</protein>
<dbReference type="InterPro" id="IPR050832">
    <property type="entry name" value="Bact_Acetyltransf"/>
</dbReference>
<organism evidence="5 6">
    <name type="scientific">Natronobacterium texcoconense</name>
    <dbReference type="NCBI Taxonomy" id="1095778"/>
    <lineage>
        <taxon>Archaea</taxon>
        <taxon>Methanobacteriati</taxon>
        <taxon>Methanobacteriota</taxon>
        <taxon>Stenosarchaea group</taxon>
        <taxon>Halobacteria</taxon>
        <taxon>Halobacteriales</taxon>
        <taxon>Natrialbaceae</taxon>
        <taxon>Natronobacterium</taxon>
    </lineage>
</organism>
<gene>
    <name evidence="5" type="ORF">SAMN04489842_3107</name>
</gene>
<keyword evidence="2" id="KW-0012">Acyltransferase</keyword>
<dbReference type="AlphaFoldDB" id="A0A1H1HWK5"/>
<dbReference type="InterPro" id="IPR016181">
    <property type="entry name" value="Acyl_CoA_acyltransferase"/>
</dbReference>
<name>A0A1H1HWK5_NATTX</name>